<dbReference type="Pfam" id="PF03614">
    <property type="entry name" value="Flag1_repress"/>
    <property type="match status" value="1"/>
</dbReference>
<gene>
    <name evidence="1" type="ORF">CHC34_11855</name>
</gene>
<keyword evidence="1" id="KW-0969">Cilium</keyword>
<dbReference type="EMBL" id="CP030219">
    <property type="protein sequence ID" value="AXD71585.1"/>
    <property type="molecule type" value="Genomic_DNA"/>
</dbReference>
<dbReference type="InterPro" id="IPR003223">
    <property type="entry name" value="Flag1_repressor"/>
</dbReference>
<dbReference type="Proteomes" id="UP000251994">
    <property type="component" value="Chromosome"/>
</dbReference>
<keyword evidence="1" id="KW-0966">Cell projection</keyword>
<accession>A0A7U5YQL5</accession>
<organism evidence="1 2">
    <name type="scientific">Salmonella enterica</name>
    <name type="common">Salmonella choleraesuis</name>
    <dbReference type="NCBI Taxonomy" id="28901"/>
    <lineage>
        <taxon>Bacteria</taxon>
        <taxon>Pseudomonadati</taxon>
        <taxon>Pseudomonadota</taxon>
        <taxon>Gammaproteobacteria</taxon>
        <taxon>Enterobacterales</taxon>
        <taxon>Enterobacteriaceae</taxon>
        <taxon>Salmonella</taxon>
    </lineage>
</organism>
<keyword evidence="1" id="KW-0282">Flagellum</keyword>
<evidence type="ECO:0000313" key="1">
    <source>
        <dbReference type="EMBL" id="AXD71585.1"/>
    </source>
</evidence>
<name>A0A7U5YQL5_SALER</name>
<dbReference type="AlphaFoldDB" id="A0A7U5YQL5"/>
<dbReference type="GO" id="GO:0003700">
    <property type="term" value="F:DNA-binding transcription factor activity"/>
    <property type="evidence" value="ECO:0007669"/>
    <property type="project" value="InterPro"/>
</dbReference>
<proteinExistence type="predicted"/>
<reference evidence="1 2" key="1">
    <citation type="submission" date="2018-06" db="EMBL/GenBank/DDBJ databases">
        <title>Completed Genome Sequences of 32 Strains from Various Serotypes of Salmonella enterica.</title>
        <authorList>
            <person name="Nash J.H.E."/>
            <person name="Robertson J."/>
            <person name="Bessonov K."/>
        </authorList>
    </citation>
    <scope>NUCLEOTIDE SEQUENCE [LARGE SCALE GENOMIC DNA]</scope>
    <source>
        <strain evidence="1 2">SA20021456</strain>
    </source>
</reference>
<protein>
    <submittedName>
        <fullName evidence="1">Phase 1 flagellin transcriptional repressor</fullName>
    </submittedName>
</protein>
<sequence length="175" mass="20153">MINDISYGKVAEVWPRDYSLFARRIQYLRFNSIPVRIFNQNGVSVICYIAKFNVNENAIYVSDEPRGAKRVRIELQDISTLEELSDDVLHEVSVENGEQFNKREIPASRKDFFSICNKCFKQCVDIRVHMADGRVIEGRTTGVNACQVGVVMDNGNHIQILFDWVDRITSRDFKG</sequence>
<dbReference type="RefSeq" id="WP_154807645.1">
    <property type="nucleotide sequence ID" value="NZ_CP030219.1"/>
</dbReference>
<evidence type="ECO:0000313" key="2">
    <source>
        <dbReference type="Proteomes" id="UP000251994"/>
    </source>
</evidence>